<reference evidence="1" key="1">
    <citation type="journal article" date="2014" name="PLoS Genet.">
        <title>The Genome of Spironucleus salmonicida Highlights a Fish Pathogen Adapted to Fluctuating Environments.</title>
        <authorList>
            <person name="Xu F."/>
            <person name="Jerlstrom-Hultqvist J."/>
            <person name="Einarsson E."/>
            <person name="Astvaldsson A."/>
            <person name="Svard S.G."/>
            <person name="Andersson J.O."/>
        </authorList>
    </citation>
    <scope>NUCLEOTIDE SEQUENCE</scope>
</reference>
<protein>
    <submittedName>
        <fullName evidence="1">Uncharacterized protein</fullName>
    </submittedName>
</protein>
<evidence type="ECO:0000313" key="1">
    <source>
        <dbReference type="EMBL" id="EST46219.1"/>
    </source>
</evidence>
<dbReference type="VEuPathDB" id="GiardiaDB:SS50377_23481"/>
<dbReference type="AlphaFoldDB" id="V6LZG7"/>
<sequence>MQSASRSQGNRKFIASQHRIASQVNKIRSYEQVLQKIEMIKPNSSHFLSLQKRSISPQLFTNFSQTISKQLDIEKFDLKDTQQFSFKVQTENWWYDFQSVKFNRLPFNKVDVALLLKNYELLFMDSKTEIKRKKNHFVIRQTDDILYLNNKNIISNSESLFGAPYIKSLNNLFYFSQRTDKFKIQQCYMNQIQIINDMMLILNHALRIAKKMYRFKQEGTNLPLLQ</sequence>
<dbReference type="EMBL" id="KI546083">
    <property type="protein sequence ID" value="EST46219.1"/>
    <property type="molecule type" value="Genomic_DNA"/>
</dbReference>
<accession>V6LZG7</accession>
<gene>
    <name evidence="1" type="ORF">SS50377_13814</name>
</gene>
<proteinExistence type="predicted"/>
<name>V6LZG7_9EUKA</name>
<organism evidence="1">
    <name type="scientific">Spironucleus salmonicida</name>
    <dbReference type="NCBI Taxonomy" id="348837"/>
    <lineage>
        <taxon>Eukaryota</taxon>
        <taxon>Metamonada</taxon>
        <taxon>Diplomonadida</taxon>
        <taxon>Hexamitidae</taxon>
        <taxon>Hexamitinae</taxon>
        <taxon>Spironucleus</taxon>
    </lineage>
</organism>